<dbReference type="AlphaFoldDB" id="A0A5B8UPG9"/>
<name>A0A5B8UPG9_9BACT</name>
<dbReference type="GO" id="GO:0003677">
    <property type="term" value="F:DNA binding"/>
    <property type="evidence" value="ECO:0007669"/>
    <property type="project" value="InterPro"/>
</dbReference>
<reference evidence="2 3" key="1">
    <citation type="journal article" date="2015" name="Int. J. Syst. Evol. Microbiol.">
        <title>Flavisolibacter ginsenosidimutans sp. nov., with ginsenoside-converting activity isolated from soil used for cultivating ginseng.</title>
        <authorList>
            <person name="Zhao Y."/>
            <person name="Liu Q."/>
            <person name="Kang M.S."/>
            <person name="Jin F."/>
            <person name="Yu H."/>
            <person name="Im W.T."/>
        </authorList>
    </citation>
    <scope>NUCLEOTIDE SEQUENCE [LARGE SCALE GENOMIC DNA]</scope>
    <source>
        <strain evidence="2 3">Gsoil 636</strain>
    </source>
</reference>
<keyword evidence="3" id="KW-1185">Reference proteome</keyword>
<dbReference type="Gene3D" id="2.40.50.1020">
    <property type="entry name" value="LytTr DNA-binding domain"/>
    <property type="match status" value="1"/>
</dbReference>
<protein>
    <submittedName>
        <fullName evidence="2">LytTR family transcriptional regulator</fullName>
    </submittedName>
</protein>
<gene>
    <name evidence="2" type="ORF">FSB75_19350</name>
</gene>
<dbReference type="RefSeq" id="WP_146792048.1">
    <property type="nucleotide sequence ID" value="NZ_BAABIO010000003.1"/>
</dbReference>
<proteinExistence type="predicted"/>
<dbReference type="OrthoDB" id="2168082at2"/>
<accession>A0A5B8UPG9</accession>
<evidence type="ECO:0000313" key="2">
    <source>
        <dbReference type="EMBL" id="QEC58581.1"/>
    </source>
</evidence>
<dbReference type="EMBL" id="CP042433">
    <property type="protein sequence ID" value="QEC58581.1"/>
    <property type="molecule type" value="Genomic_DNA"/>
</dbReference>
<dbReference type="InterPro" id="IPR007492">
    <property type="entry name" value="LytTR_DNA-bd_dom"/>
</dbReference>
<dbReference type="Pfam" id="PF04397">
    <property type="entry name" value="LytTR"/>
    <property type="match status" value="1"/>
</dbReference>
<feature type="domain" description="HTH LytTR-type" evidence="1">
    <location>
        <begin position="1"/>
        <end position="48"/>
    </location>
</feature>
<sequence>MSSLEEVLPANLLLRIHRSYIISWSKISTFTNHDVENGGIEIPIGRLYAQSKAFTPMKTPIIFAWPKRFPVPLFGVE</sequence>
<organism evidence="2 3">
    <name type="scientific">Flavisolibacter ginsenosidimutans</name>
    <dbReference type="NCBI Taxonomy" id="661481"/>
    <lineage>
        <taxon>Bacteria</taxon>
        <taxon>Pseudomonadati</taxon>
        <taxon>Bacteroidota</taxon>
        <taxon>Chitinophagia</taxon>
        <taxon>Chitinophagales</taxon>
        <taxon>Chitinophagaceae</taxon>
        <taxon>Flavisolibacter</taxon>
    </lineage>
</organism>
<dbReference type="Proteomes" id="UP000321204">
    <property type="component" value="Chromosome"/>
</dbReference>
<evidence type="ECO:0000259" key="1">
    <source>
        <dbReference type="Pfam" id="PF04397"/>
    </source>
</evidence>
<dbReference type="KEGG" id="fgg:FSB75_19350"/>
<evidence type="ECO:0000313" key="3">
    <source>
        <dbReference type="Proteomes" id="UP000321204"/>
    </source>
</evidence>